<dbReference type="EMBL" id="AP026830">
    <property type="protein sequence ID" value="BDR92216.1"/>
    <property type="molecule type" value="Genomic_DNA"/>
</dbReference>
<dbReference type="InterPro" id="IPR029063">
    <property type="entry name" value="SAM-dependent_MTases_sf"/>
</dbReference>
<dbReference type="InterPro" id="IPR002052">
    <property type="entry name" value="DNA_methylase_N6_adenine_CS"/>
</dbReference>
<evidence type="ECO:0000256" key="2">
    <source>
        <dbReference type="ARBA" id="ARBA00022679"/>
    </source>
</evidence>
<dbReference type="Gene3D" id="3.40.50.150">
    <property type="entry name" value="Vaccinia Virus protein VP39"/>
    <property type="match status" value="1"/>
</dbReference>
<keyword evidence="4" id="KW-1185">Reference proteome</keyword>
<evidence type="ECO:0008006" key="5">
    <source>
        <dbReference type="Google" id="ProtNLM"/>
    </source>
</evidence>
<dbReference type="Proteomes" id="UP001060771">
    <property type="component" value="Chromosome"/>
</dbReference>
<sequence>MSSGFVHEEEVNIRLADALNELGLDCRPERVSGRRRPDIRCFHNGLIIGIEASYQAPDAEGDARNRVDQGLVDLAIALHYPIRYRDVAGKELVEQIKRSQFNVKIIVPKYVKMGSLLQFIIQQLGRKKLLTEWFAVDIPTLINVIKHAVDYLIQESEVEEELENTIQVINNFVDSLKNRGVYEGIYEVMYRLYGMQSPRDEDLVLAQAALSLLLTATFYEHVRNTHPRLGPLSVYVEKYGAIEGFKRALDELLKIDYREAVRLAREILDRLPSNATGRVRDLIDKGVGIAQNRTFLRRDFAGRVYHRITGDIATRKGFATFYTQVPAAYLLATLAIRALLGLEDEIKRAIDGVGNPEELIHRIKEVKVADLACGSGTLLTASYSALMNVLTALKHYSGLDLDLNDLGKALIEEGIYGVDALKYAAQVTAINLALMSPGNISRENIHTIYLGYIPEKNQPWLGSLELLNNGKRVGGILSFIEGYRIEGIEKVSLEGSEGQFQLPERFDLIIMNPPFTRATGRVSEEFGEGRGLFGFITEERYRERLLKRFNEVRNKVREDLRDIAKDLATRENLPSIIKEIINGERDEFRQYLSIGQAGEGLLFLYLAYRYVKPGGVIAFVLPRNVLSGVSWFLARALLASRFHVKYVIVSSDTSDTEDGYNFSEGTSLSEALIVARRVDNHEPNEETRFIVLMRKPKGVIDAMLLADKLLTGSDTTYYGASVRVVPRNTLLNTIINWNIHTIPDEELRNIVESIINNGAIKLCDVSVKIPITYFNELISDMGVNRGGDIIEAFNLPKRGTRVDCNALPRSPIPNSVPMLCSGEEELRMTMLVKPNAWVVGSGPRAERIIKLRSRLLVPDRVRWNTWRVITVYGDEPLIANRFFMVKLKDENASKEKALVTWLNTTFGLLIILANREETEGALTRLNIGQWRALPILDVSRLSIDTLNAIAKVFDTYANKEFKRIPEQYGEDPVRLSFDLDFLRALSPGINEDEVRTCLIDLYKRLGTVLKTWIGT</sequence>
<name>A0ABM8BMQ5_9CREN</name>
<evidence type="ECO:0000313" key="4">
    <source>
        <dbReference type="Proteomes" id="UP001060771"/>
    </source>
</evidence>
<evidence type="ECO:0000313" key="3">
    <source>
        <dbReference type="EMBL" id="BDR92216.1"/>
    </source>
</evidence>
<dbReference type="GeneID" id="76206860"/>
<protein>
    <recommendedName>
        <fullName evidence="5">Site-specific DNA-methyltransferase (adenine-specific)</fullName>
    </recommendedName>
</protein>
<dbReference type="InterPro" id="IPR050953">
    <property type="entry name" value="N4_N6_ade-DNA_methylase"/>
</dbReference>
<evidence type="ECO:0000256" key="1">
    <source>
        <dbReference type="ARBA" id="ARBA00022603"/>
    </source>
</evidence>
<dbReference type="PANTHER" id="PTHR33841">
    <property type="entry name" value="DNA METHYLTRANSFERASE YEEA-RELATED"/>
    <property type="match status" value="1"/>
</dbReference>
<gene>
    <name evidence="3" type="ORF">Vsou_13090</name>
</gene>
<proteinExistence type="predicted"/>
<dbReference type="SUPFAM" id="SSF53335">
    <property type="entry name" value="S-adenosyl-L-methionine-dependent methyltransferases"/>
    <property type="match status" value="1"/>
</dbReference>
<keyword evidence="2" id="KW-0808">Transferase</keyword>
<keyword evidence="1" id="KW-0489">Methyltransferase</keyword>
<organism evidence="3 4">
    <name type="scientific">Vulcanisaeta souniana JCM 11219</name>
    <dbReference type="NCBI Taxonomy" id="1293586"/>
    <lineage>
        <taxon>Archaea</taxon>
        <taxon>Thermoproteota</taxon>
        <taxon>Thermoprotei</taxon>
        <taxon>Thermoproteales</taxon>
        <taxon>Thermoproteaceae</taxon>
        <taxon>Vulcanisaeta</taxon>
    </lineage>
</organism>
<dbReference type="PROSITE" id="PS00092">
    <property type="entry name" value="N6_MTASE"/>
    <property type="match status" value="1"/>
</dbReference>
<dbReference type="RefSeq" id="WP_264890802.1">
    <property type="nucleotide sequence ID" value="NZ_AP026830.1"/>
</dbReference>
<accession>A0ABM8BMQ5</accession>
<dbReference type="PANTHER" id="PTHR33841:SF4">
    <property type="entry name" value="RESTRICTION MODIFICATION SYSTEM DNA SPECIFICITY DOMAIN"/>
    <property type="match status" value="1"/>
</dbReference>
<reference evidence="4" key="1">
    <citation type="submission" date="2022-09" db="EMBL/GenBank/DDBJ databases">
        <title>Complete genome sequence of Vulcanisaeta souniana.</title>
        <authorList>
            <person name="Kato S."/>
            <person name="Itoh T."/>
            <person name="Ohkuma M."/>
        </authorList>
    </citation>
    <scope>NUCLEOTIDE SEQUENCE [LARGE SCALE GENOMIC DNA]</scope>
    <source>
        <strain evidence="4">JCM 11219</strain>
    </source>
</reference>